<dbReference type="GO" id="GO:0016740">
    <property type="term" value="F:transferase activity"/>
    <property type="evidence" value="ECO:0007669"/>
    <property type="project" value="UniProtKB-KW"/>
</dbReference>
<reference evidence="3 4" key="1">
    <citation type="submission" date="2020-08" db="EMBL/GenBank/DDBJ databases">
        <title>Genomic Encyclopedia of Type Strains, Phase IV (KMG-IV): sequencing the most valuable type-strain genomes for metagenomic binning, comparative biology and taxonomic classification.</title>
        <authorList>
            <person name="Goeker M."/>
        </authorList>
    </citation>
    <scope>NUCLEOTIDE SEQUENCE [LARGE SCALE GENOMIC DNA]</scope>
    <source>
        <strain evidence="3 4">DSM 23562</strain>
    </source>
</reference>
<evidence type="ECO:0000259" key="1">
    <source>
        <dbReference type="PROSITE" id="PS51831"/>
    </source>
</evidence>
<dbReference type="InterPro" id="IPR006675">
    <property type="entry name" value="HDIG_dom"/>
</dbReference>
<dbReference type="InterPro" id="IPR006674">
    <property type="entry name" value="HD_domain"/>
</dbReference>
<feature type="domain" description="HD-GYP" evidence="2">
    <location>
        <begin position="1"/>
        <end position="189"/>
    </location>
</feature>
<name>A0A7W9SPD3_ARMRO</name>
<evidence type="ECO:0000313" key="4">
    <source>
        <dbReference type="Proteomes" id="UP000520814"/>
    </source>
</evidence>
<gene>
    <name evidence="3" type="ORF">HNQ39_002121</name>
</gene>
<keyword evidence="4" id="KW-1185">Reference proteome</keyword>
<dbReference type="Proteomes" id="UP000520814">
    <property type="component" value="Unassembled WGS sequence"/>
</dbReference>
<sequence length="199" mass="21965">MVQAMGRAIEAKDRYTQEHIARVVAMSMAIGRKLTLPEDKLRALEVGAALHDIGKIAIPEAVLNKPGKLTPEEFELIKEHAALGSDILQPVPFPPEVVEAVRHHHEKWDGSGYPDKLAGNNIPLMARIVAVADVYDALTSDRPYRAAWSHDRAMEFMRSQVGTHFNPEIFAAFESAMLESPELCSQAVDPEPPALRRAA</sequence>
<dbReference type="AlphaFoldDB" id="A0A7W9SPD3"/>
<dbReference type="SUPFAM" id="SSF109604">
    <property type="entry name" value="HD-domain/PDEase-like"/>
    <property type="match status" value="1"/>
</dbReference>
<protein>
    <submittedName>
        <fullName evidence="3">Putative nucleotidyltransferase with HDIG domain</fullName>
    </submittedName>
</protein>
<dbReference type="EMBL" id="JACHGW010000002">
    <property type="protein sequence ID" value="MBB6050330.1"/>
    <property type="molecule type" value="Genomic_DNA"/>
</dbReference>
<proteinExistence type="predicted"/>
<dbReference type="PANTHER" id="PTHR43155">
    <property type="entry name" value="CYCLIC DI-GMP PHOSPHODIESTERASE PA4108-RELATED"/>
    <property type="match status" value="1"/>
</dbReference>
<dbReference type="Pfam" id="PF13487">
    <property type="entry name" value="HD_5"/>
    <property type="match status" value="1"/>
</dbReference>
<dbReference type="Gene3D" id="1.10.3210.10">
    <property type="entry name" value="Hypothetical protein af1432"/>
    <property type="match status" value="1"/>
</dbReference>
<dbReference type="PROSITE" id="PS51831">
    <property type="entry name" value="HD"/>
    <property type="match status" value="1"/>
</dbReference>
<dbReference type="SMART" id="SM00471">
    <property type="entry name" value="HDc"/>
    <property type="match status" value="1"/>
</dbReference>
<feature type="domain" description="HD" evidence="1">
    <location>
        <begin position="16"/>
        <end position="138"/>
    </location>
</feature>
<evidence type="ECO:0000259" key="2">
    <source>
        <dbReference type="PROSITE" id="PS51832"/>
    </source>
</evidence>
<organism evidence="3 4">
    <name type="scientific">Armatimonas rosea</name>
    <dbReference type="NCBI Taxonomy" id="685828"/>
    <lineage>
        <taxon>Bacteria</taxon>
        <taxon>Bacillati</taxon>
        <taxon>Armatimonadota</taxon>
        <taxon>Armatimonadia</taxon>
        <taxon>Armatimonadales</taxon>
        <taxon>Armatimonadaceae</taxon>
        <taxon>Armatimonas</taxon>
    </lineage>
</organism>
<accession>A0A7W9SPD3</accession>
<dbReference type="InterPro" id="IPR037522">
    <property type="entry name" value="HD_GYP_dom"/>
</dbReference>
<evidence type="ECO:0000313" key="3">
    <source>
        <dbReference type="EMBL" id="MBB6050330.1"/>
    </source>
</evidence>
<dbReference type="InterPro" id="IPR003607">
    <property type="entry name" value="HD/PDEase_dom"/>
</dbReference>
<dbReference type="PANTHER" id="PTHR43155:SF2">
    <property type="entry name" value="CYCLIC DI-GMP PHOSPHODIESTERASE PA4108"/>
    <property type="match status" value="1"/>
</dbReference>
<comment type="caution">
    <text evidence="3">The sequence shown here is derived from an EMBL/GenBank/DDBJ whole genome shotgun (WGS) entry which is preliminary data.</text>
</comment>
<dbReference type="CDD" id="cd00077">
    <property type="entry name" value="HDc"/>
    <property type="match status" value="1"/>
</dbReference>
<dbReference type="PROSITE" id="PS51832">
    <property type="entry name" value="HD_GYP"/>
    <property type="match status" value="1"/>
</dbReference>
<keyword evidence="3" id="KW-0808">Transferase</keyword>
<dbReference type="NCBIfam" id="TIGR00277">
    <property type="entry name" value="HDIG"/>
    <property type="match status" value="1"/>
</dbReference>
<dbReference type="RefSeq" id="WP_184195089.1">
    <property type="nucleotide sequence ID" value="NZ_JACHGW010000002.1"/>
</dbReference>